<reference evidence="2 3" key="1">
    <citation type="journal article" date="2016" name="Genome Biol. Evol.">
        <title>Divergent and convergent evolution of fungal pathogenicity.</title>
        <authorList>
            <person name="Shang Y."/>
            <person name="Xiao G."/>
            <person name="Zheng P."/>
            <person name="Cen K."/>
            <person name="Zhan S."/>
            <person name="Wang C."/>
        </authorList>
    </citation>
    <scope>NUCLEOTIDE SEQUENCE [LARGE SCALE GENOMIC DNA]</scope>
    <source>
        <strain evidence="2 3">RCEF 264</strain>
    </source>
</reference>
<organism evidence="2 3">
    <name type="scientific">Niveomyces insectorum RCEF 264</name>
    <dbReference type="NCBI Taxonomy" id="1081102"/>
    <lineage>
        <taxon>Eukaryota</taxon>
        <taxon>Fungi</taxon>
        <taxon>Dikarya</taxon>
        <taxon>Ascomycota</taxon>
        <taxon>Pezizomycotina</taxon>
        <taxon>Sordariomycetes</taxon>
        <taxon>Hypocreomycetidae</taxon>
        <taxon>Hypocreales</taxon>
        <taxon>Cordycipitaceae</taxon>
        <taxon>Niveomyces</taxon>
    </lineage>
</organism>
<dbReference type="AlphaFoldDB" id="A0A167Y8V0"/>
<dbReference type="EMBL" id="AZHD01000003">
    <property type="protein sequence ID" value="OAA65989.1"/>
    <property type="molecule type" value="Genomic_DNA"/>
</dbReference>
<name>A0A167Y8V0_9HYPO</name>
<comment type="caution">
    <text evidence="2">The sequence shown here is derived from an EMBL/GenBank/DDBJ whole genome shotgun (WGS) entry which is preliminary data.</text>
</comment>
<sequence length="61" mass="6482">MLALYSRFALAAMILSLVGLVQATPVPCPDSKIDLILNGKLSPEVCCSYGICKGDVVIKNK</sequence>
<proteinExistence type="predicted"/>
<evidence type="ECO:0000313" key="2">
    <source>
        <dbReference type="EMBL" id="OAA65989.1"/>
    </source>
</evidence>
<evidence type="ECO:0000256" key="1">
    <source>
        <dbReference type="SAM" id="SignalP"/>
    </source>
</evidence>
<gene>
    <name evidence="2" type="ORF">SPI_02776</name>
</gene>
<feature type="chain" id="PRO_5007894672" evidence="1">
    <location>
        <begin position="24"/>
        <end position="61"/>
    </location>
</feature>
<keyword evidence="3" id="KW-1185">Reference proteome</keyword>
<keyword evidence="1" id="KW-0732">Signal</keyword>
<evidence type="ECO:0000313" key="3">
    <source>
        <dbReference type="Proteomes" id="UP000076874"/>
    </source>
</evidence>
<feature type="signal peptide" evidence="1">
    <location>
        <begin position="1"/>
        <end position="23"/>
    </location>
</feature>
<protein>
    <submittedName>
        <fullName evidence="2">Uncharacterized protein</fullName>
    </submittedName>
</protein>
<dbReference type="OrthoDB" id="4863639at2759"/>
<accession>A0A167Y8V0</accession>
<dbReference type="Proteomes" id="UP000076874">
    <property type="component" value="Unassembled WGS sequence"/>
</dbReference>